<evidence type="ECO:0000313" key="10">
    <source>
        <dbReference type="EMBL" id="MBA3927094.1"/>
    </source>
</evidence>
<evidence type="ECO:0000259" key="9">
    <source>
        <dbReference type="PROSITE" id="PS51790"/>
    </source>
</evidence>
<reference evidence="10 11" key="1">
    <citation type="submission" date="2020-08" db="EMBL/GenBank/DDBJ databases">
        <title>Listeria ohnekaius sp. nov. and Listeria portnoyii sp. nov. isolated from non-agricultural and natural environments.</title>
        <authorList>
            <person name="Weller D."/>
            <person name="Belias A.M."/>
            <person name="Liao J."/>
            <person name="Guo S."/>
            <person name="Orsi R.H."/>
            <person name="Wiedmann M."/>
        </authorList>
    </citation>
    <scope>NUCLEOTIDE SEQUENCE [LARGE SCALE GENOMIC DNA]</scope>
    <source>
        <strain evidence="10 11">FSL W9-0585</strain>
    </source>
</reference>
<evidence type="ECO:0000256" key="3">
    <source>
        <dbReference type="ARBA" id="ARBA00023002"/>
    </source>
</evidence>
<organism evidence="10 11">
    <name type="scientific">Listeria rustica</name>
    <dbReference type="NCBI Taxonomy" id="2713503"/>
    <lineage>
        <taxon>Bacteria</taxon>
        <taxon>Bacillati</taxon>
        <taxon>Bacillota</taxon>
        <taxon>Bacilli</taxon>
        <taxon>Bacillales</taxon>
        <taxon>Listeriaceae</taxon>
        <taxon>Listeria</taxon>
    </lineage>
</organism>
<dbReference type="GO" id="GO:0008113">
    <property type="term" value="F:peptide-methionine (S)-S-oxide reductase activity"/>
    <property type="evidence" value="ECO:0007669"/>
    <property type="project" value="UniProtKB-UniRule"/>
</dbReference>
<dbReference type="NCBIfam" id="TIGR00357">
    <property type="entry name" value="peptide-methionine (R)-S-oxide reductase MsrB"/>
    <property type="match status" value="1"/>
</dbReference>
<evidence type="ECO:0000256" key="1">
    <source>
        <dbReference type="ARBA" id="ARBA00005591"/>
    </source>
</evidence>
<dbReference type="Gene3D" id="3.30.1060.10">
    <property type="entry name" value="Peptide methionine sulphoxide reductase MsrA"/>
    <property type="match status" value="1"/>
</dbReference>
<evidence type="ECO:0000256" key="7">
    <source>
        <dbReference type="ARBA" id="ARBA00048782"/>
    </source>
</evidence>
<dbReference type="EC" id="1.8.4.11" evidence="8"/>
<dbReference type="NCBIfam" id="TIGR00401">
    <property type="entry name" value="msrA"/>
    <property type="match status" value="1"/>
</dbReference>
<dbReference type="Gene3D" id="2.170.150.20">
    <property type="entry name" value="Peptide methionine sulfoxide reductase"/>
    <property type="match status" value="1"/>
</dbReference>
<sequence>MKKWLRNTLIVIAAIGVAWGVYAYVSHQDAKSHGSDNLAYQNVGDDGSGQEVAIFAGGCFWCMEPPFEKLKGVNDVISGYTGGTTRNPTYDEVSSGNTGHQEAVMIKFDPKLISYEQLLDVFWHQIDPTDAEGQFVDRGTQYGAGIFYVNAEQKKEAEASKKALAETNRFSKVVTPIKASSNFYEAETYHQDYYKKNPKRYEYYRNGSGRDDFLNKHWGKDKAVDLPSYPASYSQADIKAELTDEQYRVTQESQTETAFQNKYDANKAEGIYVDLVSGEPLFSSTDKFDSGTGWPSFTKPLVPNNVYEKEDNFLVTKRTEIRSKHADSHLGHVFSDGPQPTHLRYCMNSAALNFIPRAQMKEKGYGDFLYLFEKK</sequence>
<dbReference type="PANTHER" id="PTHR43774">
    <property type="entry name" value="PEPTIDE METHIONINE SULFOXIDE REDUCTASE"/>
    <property type="match status" value="1"/>
</dbReference>
<comment type="catalytic activity">
    <reaction evidence="7 8">
        <text>[thioredoxin]-disulfide + L-methionine + H2O = L-methionine (S)-S-oxide + [thioredoxin]-dithiol</text>
        <dbReference type="Rhea" id="RHEA:19993"/>
        <dbReference type="Rhea" id="RHEA-COMP:10698"/>
        <dbReference type="Rhea" id="RHEA-COMP:10700"/>
        <dbReference type="ChEBI" id="CHEBI:15377"/>
        <dbReference type="ChEBI" id="CHEBI:29950"/>
        <dbReference type="ChEBI" id="CHEBI:50058"/>
        <dbReference type="ChEBI" id="CHEBI:57844"/>
        <dbReference type="ChEBI" id="CHEBI:58772"/>
        <dbReference type="EC" id="1.8.4.11"/>
    </reaction>
</comment>
<accession>A0A7W1YGY5</accession>
<dbReference type="EMBL" id="JABJVM010000013">
    <property type="protein sequence ID" value="MBA3927094.1"/>
    <property type="molecule type" value="Genomic_DNA"/>
</dbReference>
<comment type="function">
    <text evidence="8">Has an important function as a repair enzyme for proteins that have been inactivated by oxidation. Catalyzes the reversible oxidation-reduction of methionine sulfoxide in proteins to methionine.</text>
</comment>
<comment type="catalytic activity">
    <reaction evidence="6">
        <text>L-methionyl-[protein] + [thioredoxin]-disulfide + H2O = L-methionyl-(R)-S-oxide-[protein] + [thioredoxin]-dithiol</text>
        <dbReference type="Rhea" id="RHEA:24164"/>
        <dbReference type="Rhea" id="RHEA-COMP:10698"/>
        <dbReference type="Rhea" id="RHEA-COMP:10700"/>
        <dbReference type="Rhea" id="RHEA-COMP:12313"/>
        <dbReference type="Rhea" id="RHEA-COMP:12314"/>
        <dbReference type="ChEBI" id="CHEBI:15377"/>
        <dbReference type="ChEBI" id="CHEBI:16044"/>
        <dbReference type="ChEBI" id="CHEBI:29950"/>
        <dbReference type="ChEBI" id="CHEBI:45764"/>
        <dbReference type="ChEBI" id="CHEBI:50058"/>
        <dbReference type="EC" id="1.8.4.12"/>
    </reaction>
</comment>
<feature type="domain" description="MsrB" evidence="9">
    <location>
        <begin position="235"/>
        <end position="357"/>
    </location>
</feature>
<dbReference type="HAMAP" id="MF_01401">
    <property type="entry name" value="MsrA"/>
    <property type="match status" value="1"/>
</dbReference>
<dbReference type="SUPFAM" id="SSF51316">
    <property type="entry name" value="Mss4-like"/>
    <property type="match status" value="1"/>
</dbReference>
<evidence type="ECO:0000256" key="4">
    <source>
        <dbReference type="ARBA" id="ARBA00023268"/>
    </source>
</evidence>
<comment type="similarity">
    <text evidence="1 8">Belongs to the MsrA Met sulfoxide reductase family.</text>
</comment>
<comment type="catalytic activity">
    <reaction evidence="5 8">
        <text>L-methionyl-[protein] + [thioredoxin]-disulfide + H2O = L-methionyl-(S)-S-oxide-[protein] + [thioredoxin]-dithiol</text>
        <dbReference type="Rhea" id="RHEA:14217"/>
        <dbReference type="Rhea" id="RHEA-COMP:10698"/>
        <dbReference type="Rhea" id="RHEA-COMP:10700"/>
        <dbReference type="Rhea" id="RHEA-COMP:12313"/>
        <dbReference type="Rhea" id="RHEA-COMP:12315"/>
        <dbReference type="ChEBI" id="CHEBI:15377"/>
        <dbReference type="ChEBI" id="CHEBI:16044"/>
        <dbReference type="ChEBI" id="CHEBI:29950"/>
        <dbReference type="ChEBI" id="CHEBI:44120"/>
        <dbReference type="ChEBI" id="CHEBI:50058"/>
        <dbReference type="EC" id="1.8.4.11"/>
    </reaction>
</comment>
<evidence type="ECO:0000313" key="11">
    <source>
        <dbReference type="Proteomes" id="UP000548787"/>
    </source>
</evidence>
<comment type="similarity">
    <text evidence="2">Belongs to the MsrB Met sulfoxide reductase family.</text>
</comment>
<evidence type="ECO:0000256" key="6">
    <source>
        <dbReference type="ARBA" id="ARBA00048488"/>
    </source>
</evidence>
<dbReference type="FunFam" id="2.170.150.20:FF:000003">
    <property type="entry name" value="Peptide methionine sulfoxide reductase MsrB"/>
    <property type="match status" value="1"/>
</dbReference>
<dbReference type="InterPro" id="IPR002569">
    <property type="entry name" value="Met_Sox_Rdtase_MsrA_dom"/>
</dbReference>
<dbReference type="Pfam" id="PF01625">
    <property type="entry name" value="PMSR"/>
    <property type="match status" value="1"/>
</dbReference>
<dbReference type="GO" id="GO:0033743">
    <property type="term" value="F:peptide-methionine (R)-S-oxide reductase activity"/>
    <property type="evidence" value="ECO:0007669"/>
    <property type="project" value="UniProtKB-EC"/>
</dbReference>
<keyword evidence="4" id="KW-0511">Multifunctional enzyme</keyword>
<dbReference type="RefSeq" id="WP_181677207.1">
    <property type="nucleotide sequence ID" value="NZ_JABJVM010000013.1"/>
</dbReference>
<keyword evidence="11" id="KW-1185">Reference proteome</keyword>
<dbReference type="PANTHER" id="PTHR43774:SF1">
    <property type="entry name" value="PEPTIDE METHIONINE SULFOXIDE REDUCTASE MSRA 2"/>
    <property type="match status" value="1"/>
</dbReference>
<dbReference type="Pfam" id="PF01641">
    <property type="entry name" value="SelR"/>
    <property type="match status" value="1"/>
</dbReference>
<comment type="caution">
    <text evidence="10">The sequence shown here is derived from an EMBL/GenBank/DDBJ whole genome shotgun (WGS) entry which is preliminary data.</text>
</comment>
<feature type="active site" evidence="8">
    <location>
        <position position="59"/>
    </location>
</feature>
<dbReference type="AlphaFoldDB" id="A0A7W1YGY5"/>
<evidence type="ECO:0000256" key="2">
    <source>
        <dbReference type="ARBA" id="ARBA00007174"/>
    </source>
</evidence>
<evidence type="ECO:0000256" key="8">
    <source>
        <dbReference type="HAMAP-Rule" id="MF_01401"/>
    </source>
</evidence>
<dbReference type="InterPro" id="IPR002579">
    <property type="entry name" value="Met_Sox_Rdtase_MsrB_dom"/>
</dbReference>
<proteinExistence type="inferred from homology"/>
<dbReference type="PROSITE" id="PS51790">
    <property type="entry name" value="MSRB"/>
    <property type="match status" value="1"/>
</dbReference>
<keyword evidence="3 8" id="KW-0560">Oxidoreductase</keyword>
<dbReference type="Proteomes" id="UP000548787">
    <property type="component" value="Unassembled WGS sequence"/>
</dbReference>
<protein>
    <recommendedName>
        <fullName evidence="8">Peptide methionine sulfoxide reductase MsrA</fullName>
        <shortName evidence="8">Protein-methionine-S-oxide reductase</shortName>
        <ecNumber evidence="8">1.8.4.11</ecNumber>
    </recommendedName>
    <alternativeName>
        <fullName evidence="8">Peptide-methionine (S)-S-oxide reductase</fullName>
        <shortName evidence="8">Peptide Met(O) reductase</shortName>
    </alternativeName>
</protein>
<name>A0A7W1YGY5_9LIST</name>
<dbReference type="SUPFAM" id="SSF55068">
    <property type="entry name" value="Peptide methionine sulfoxide reductase"/>
    <property type="match status" value="1"/>
</dbReference>
<dbReference type="InterPro" id="IPR036509">
    <property type="entry name" value="Met_Sox_Rdtase_MsrA_sf"/>
</dbReference>
<evidence type="ECO:0000256" key="5">
    <source>
        <dbReference type="ARBA" id="ARBA00047806"/>
    </source>
</evidence>
<dbReference type="InterPro" id="IPR011057">
    <property type="entry name" value="Mss4-like_sf"/>
</dbReference>
<gene>
    <name evidence="8 10" type="primary">msrA</name>
    <name evidence="10" type="ORF">HPK16_12155</name>
</gene>